<gene>
    <name evidence="3" type="ORF">M0812_04911</name>
</gene>
<dbReference type="GO" id="GO:0004806">
    <property type="term" value="F:triacylglycerol lipase activity"/>
    <property type="evidence" value="ECO:0007669"/>
    <property type="project" value="TreeGrafter"/>
</dbReference>
<dbReference type="AlphaFoldDB" id="A0AAV8AE83"/>
<protein>
    <submittedName>
        <fullName evidence="3">Hormone-sensitive lipase</fullName>
    </submittedName>
</protein>
<accession>A0AAV8AE83</accession>
<dbReference type="Pfam" id="PF07859">
    <property type="entry name" value="Abhydrolase_3"/>
    <property type="match status" value="1"/>
</dbReference>
<feature type="transmembrane region" description="Helical" evidence="1">
    <location>
        <begin position="12"/>
        <end position="32"/>
    </location>
</feature>
<dbReference type="GO" id="GO:0005829">
    <property type="term" value="C:cytosol"/>
    <property type="evidence" value="ECO:0007669"/>
    <property type="project" value="TreeGrafter"/>
</dbReference>
<keyword evidence="1" id="KW-0812">Transmembrane</keyword>
<dbReference type="EMBL" id="JANTQA010000010">
    <property type="protein sequence ID" value="KAJ3451241.1"/>
    <property type="molecule type" value="Genomic_DNA"/>
</dbReference>
<name>A0AAV8AE83_9EUKA</name>
<dbReference type="Gene3D" id="3.40.50.1820">
    <property type="entry name" value="alpha/beta hydrolase"/>
    <property type="match status" value="1"/>
</dbReference>
<dbReference type="GO" id="GO:0019433">
    <property type="term" value="P:triglyceride catabolic process"/>
    <property type="evidence" value="ECO:0007669"/>
    <property type="project" value="TreeGrafter"/>
</dbReference>
<dbReference type="InterPro" id="IPR029058">
    <property type="entry name" value="AB_hydrolase_fold"/>
</dbReference>
<feature type="domain" description="Alpha/beta hydrolase fold-3" evidence="2">
    <location>
        <begin position="455"/>
        <end position="660"/>
    </location>
</feature>
<reference evidence="3" key="1">
    <citation type="submission" date="2022-08" db="EMBL/GenBank/DDBJ databases">
        <title>Novel sulphate-reducing endosymbionts in the free-living metamonad Anaeramoeba.</title>
        <authorList>
            <person name="Jerlstrom-Hultqvist J."/>
            <person name="Cepicka I."/>
            <person name="Gallot-Lavallee L."/>
            <person name="Salas-Leiva D."/>
            <person name="Curtis B.A."/>
            <person name="Zahonova K."/>
            <person name="Pipaliya S."/>
            <person name="Dacks J."/>
            <person name="Roger A.J."/>
        </authorList>
    </citation>
    <scope>NUCLEOTIDE SEQUENCE</scope>
    <source>
        <strain evidence="3">Busselton2</strain>
    </source>
</reference>
<sequence>MTFQDWTERLGFYNIFHFIYHVLLKLVGLLVFRNKKALSKYKTRKINNEYLECTNRPYERLITYEKMISEVNYCTEISKRCFHGLKNHKSKYQLSDQRVLIISRISLIQEYLKTITIFYQMISKVYPLEEAIRSVSLNQKECGELKKKLGTNCERLGPKAWSLYALNHSSYQTCNFTGQLLTKTPKELLSKSRQTLEDLEKSVFLFKQLSHFLVALPNFLGFEIGNYDFKSQLITENLVLQKKQNAKETIFQQAKDLPKSLDSVFEFLTSPRKVFHILEWVSDLKKTVHQLNVSWGAVKYCDTIKNSTIKLISYLITFCCFYCRPKHCKKLASHYKSKSRASLHTSQFVFNLMETQPTHFFIYFPLLSVPHECLFWIPANTTPKSNFFENSNQIDKIKNGKGNLTNNKAKNHNFNYYSRIKFPNSIQIRYFSQFPMNNSLKRHSNPNWVSNTIIFHAHGGGFIAQSSYTHSPYLKKWCNKAGASILSVDYTNAPEGKFPTPLIEVYTAYRWLLENLSLFVNPKKKHKIVVAGDSAGGNLLVSMIIKLISEGNEQLLPDAAILAYPVINLSDDFSLSRMLFCEGPFMSEPVLKLCLDNYHKPDSKTEQNEYISPILTNDEILKKFPKCLIQVGLADSLLDDSCYFADKLQSLGRDVQFHVYCLPHTFLSLEMLILGAKIPNKHIIEFIRKLDKN</sequence>
<keyword evidence="1" id="KW-1133">Transmembrane helix</keyword>
<comment type="caution">
    <text evidence="3">The sequence shown here is derived from an EMBL/GenBank/DDBJ whole genome shotgun (WGS) entry which is preliminary data.</text>
</comment>
<dbReference type="GO" id="GO:0004771">
    <property type="term" value="F:sterol ester esterase activity"/>
    <property type="evidence" value="ECO:0007669"/>
    <property type="project" value="TreeGrafter"/>
</dbReference>
<dbReference type="InterPro" id="IPR013094">
    <property type="entry name" value="AB_hydrolase_3"/>
</dbReference>
<dbReference type="SUPFAM" id="SSF53474">
    <property type="entry name" value="alpha/beta-Hydrolases"/>
    <property type="match status" value="1"/>
</dbReference>
<organism evidence="3 4">
    <name type="scientific">Anaeramoeba flamelloides</name>
    <dbReference type="NCBI Taxonomy" id="1746091"/>
    <lineage>
        <taxon>Eukaryota</taxon>
        <taxon>Metamonada</taxon>
        <taxon>Anaeramoebidae</taxon>
        <taxon>Anaeramoeba</taxon>
    </lineage>
</organism>
<keyword evidence="1" id="KW-0472">Membrane</keyword>
<evidence type="ECO:0000259" key="2">
    <source>
        <dbReference type="Pfam" id="PF07859"/>
    </source>
</evidence>
<dbReference type="PANTHER" id="PTHR23025:SF3">
    <property type="entry name" value="HORMONE-SENSITIVE LIPASE"/>
    <property type="match status" value="1"/>
</dbReference>
<dbReference type="PANTHER" id="PTHR23025">
    <property type="entry name" value="TRIACYLGLYCEROL LIPASE"/>
    <property type="match status" value="1"/>
</dbReference>
<dbReference type="Proteomes" id="UP001146793">
    <property type="component" value="Unassembled WGS sequence"/>
</dbReference>
<evidence type="ECO:0000313" key="4">
    <source>
        <dbReference type="Proteomes" id="UP001146793"/>
    </source>
</evidence>
<proteinExistence type="predicted"/>
<evidence type="ECO:0000313" key="3">
    <source>
        <dbReference type="EMBL" id="KAJ3451241.1"/>
    </source>
</evidence>
<evidence type="ECO:0000256" key="1">
    <source>
        <dbReference type="SAM" id="Phobius"/>
    </source>
</evidence>